<dbReference type="Proteomes" id="UP001370348">
    <property type="component" value="Chromosome"/>
</dbReference>
<reference evidence="1 2" key="1">
    <citation type="submission" date="2021-12" db="EMBL/GenBank/DDBJ databases">
        <title>Discovery of the Pendulisporaceae a myxobacterial family with distinct sporulation behavior and unique specialized metabolism.</title>
        <authorList>
            <person name="Garcia R."/>
            <person name="Popoff A."/>
            <person name="Bader C.D."/>
            <person name="Loehr J."/>
            <person name="Walesch S."/>
            <person name="Walt C."/>
            <person name="Boldt J."/>
            <person name="Bunk B."/>
            <person name="Haeckl F.J.F.P.J."/>
            <person name="Gunesch A.P."/>
            <person name="Birkelbach J."/>
            <person name="Nuebel U."/>
            <person name="Pietschmann T."/>
            <person name="Bach T."/>
            <person name="Mueller R."/>
        </authorList>
    </citation>
    <scope>NUCLEOTIDE SEQUENCE [LARGE SCALE GENOMIC DNA]</scope>
    <source>
        <strain evidence="1 2">MSr11954</strain>
    </source>
</reference>
<protein>
    <recommendedName>
        <fullName evidence="3">Secreted protein</fullName>
    </recommendedName>
</protein>
<organism evidence="1 2">
    <name type="scientific">Pendulispora albinea</name>
    <dbReference type="NCBI Taxonomy" id="2741071"/>
    <lineage>
        <taxon>Bacteria</taxon>
        <taxon>Pseudomonadati</taxon>
        <taxon>Myxococcota</taxon>
        <taxon>Myxococcia</taxon>
        <taxon>Myxococcales</taxon>
        <taxon>Sorangiineae</taxon>
        <taxon>Pendulisporaceae</taxon>
        <taxon>Pendulispora</taxon>
    </lineage>
</organism>
<evidence type="ECO:0000313" key="2">
    <source>
        <dbReference type="Proteomes" id="UP001370348"/>
    </source>
</evidence>
<dbReference type="EMBL" id="CP089984">
    <property type="protein sequence ID" value="WXB15166.1"/>
    <property type="molecule type" value="Genomic_DNA"/>
</dbReference>
<dbReference type="RefSeq" id="WP_394824791.1">
    <property type="nucleotide sequence ID" value="NZ_CP089984.1"/>
</dbReference>
<evidence type="ECO:0008006" key="3">
    <source>
        <dbReference type="Google" id="ProtNLM"/>
    </source>
</evidence>
<sequence>MVSPHRFSPPAARPIGVGALLVFALAPLGGVGCATPEPEQPEVPYVRISMVGATLGPAKIDGTRWDALTVFPNLAAGVTTSAGGSTHMAIVAAHLTGEVLASFEKPDPFGWAELTAADRAVGERRPLTGCGDDTLTPTWSTAAQWRHVRLSDSTRIRVHLLDRDLDGNEPMGDVDVHAGHLRMALEKGTIVQVPVSDQSQGQVLAIAISVAPDG</sequence>
<dbReference type="PROSITE" id="PS51257">
    <property type="entry name" value="PROKAR_LIPOPROTEIN"/>
    <property type="match status" value="1"/>
</dbReference>
<gene>
    <name evidence="1" type="ORF">LZC94_46030</name>
</gene>
<name>A0ABZ2LZG7_9BACT</name>
<keyword evidence="2" id="KW-1185">Reference proteome</keyword>
<evidence type="ECO:0000313" key="1">
    <source>
        <dbReference type="EMBL" id="WXB15166.1"/>
    </source>
</evidence>
<proteinExistence type="predicted"/>
<accession>A0ABZ2LZG7</accession>